<name>A0AAE5X003_9BRAD</name>
<protein>
    <submittedName>
        <fullName evidence="1">Uncharacterized protein</fullName>
    </submittedName>
</protein>
<keyword evidence="4" id="KW-1185">Reference proteome</keyword>
<evidence type="ECO:0000313" key="3">
    <source>
        <dbReference type="Proteomes" id="UP000288972"/>
    </source>
</evidence>
<evidence type="ECO:0000313" key="1">
    <source>
        <dbReference type="EMBL" id="QAU46367.1"/>
    </source>
</evidence>
<gene>
    <name evidence="2" type="ORF">EAS56_32005</name>
    <name evidence="1" type="ORF">XH91_14010</name>
</gene>
<dbReference type="Proteomes" id="UP000288972">
    <property type="component" value="Chromosome"/>
</dbReference>
<proteinExistence type="predicted"/>
<dbReference type="EMBL" id="CP030053">
    <property type="protein sequence ID" value="QAU46367.1"/>
    <property type="molecule type" value="Genomic_DNA"/>
</dbReference>
<evidence type="ECO:0000313" key="2">
    <source>
        <dbReference type="EMBL" id="RXH07667.1"/>
    </source>
</evidence>
<reference evidence="1 3" key="1">
    <citation type="submission" date="2018-06" db="EMBL/GenBank/DDBJ databases">
        <title>Comparative genomics of rhizobia nodulating Arachis hypogaea in China.</title>
        <authorList>
            <person name="Li Y."/>
        </authorList>
    </citation>
    <scope>NUCLEOTIDE SEQUENCE [LARGE SCALE GENOMIC DNA]</scope>
    <source>
        <strain evidence="1 3">CCBAU 51670</strain>
    </source>
</reference>
<sequence>MATKSHQGLSEAAMSTIKIICDARRAGTSEPADLHDRAGHHRYYGSSVENGGERIVESRRGKRPSVLAIFGF</sequence>
<reference evidence="2 4" key="2">
    <citation type="submission" date="2018-10" db="EMBL/GenBank/DDBJ databases">
        <title>Bradyrhizobium sp. nov., effective nodules isolated from peanut in China.</title>
        <authorList>
            <person name="Li Y."/>
        </authorList>
    </citation>
    <scope>NUCLEOTIDE SEQUENCE [LARGE SCALE GENOMIC DNA]</scope>
    <source>
        <strain evidence="2 4">CCBAU 53426</strain>
    </source>
</reference>
<dbReference type="KEGG" id="bgz:XH91_14010"/>
<dbReference type="EMBL" id="RDQZ01000037">
    <property type="protein sequence ID" value="RXH07667.1"/>
    <property type="molecule type" value="Genomic_DNA"/>
</dbReference>
<dbReference type="AlphaFoldDB" id="A0AAE5X003"/>
<evidence type="ECO:0000313" key="4">
    <source>
        <dbReference type="Proteomes" id="UP000290401"/>
    </source>
</evidence>
<accession>A0AAE5X003</accession>
<dbReference type="Proteomes" id="UP000290401">
    <property type="component" value="Unassembled WGS sequence"/>
</dbReference>
<organism evidence="1 3">
    <name type="scientific">Bradyrhizobium guangzhouense</name>
    <dbReference type="NCBI Taxonomy" id="1325095"/>
    <lineage>
        <taxon>Bacteria</taxon>
        <taxon>Pseudomonadati</taxon>
        <taxon>Pseudomonadota</taxon>
        <taxon>Alphaproteobacteria</taxon>
        <taxon>Hyphomicrobiales</taxon>
        <taxon>Nitrobacteraceae</taxon>
        <taxon>Bradyrhizobium</taxon>
    </lineage>
</organism>